<name>A0A8H7DHD0_9AGAR</name>
<dbReference type="Proteomes" id="UP000623467">
    <property type="component" value="Unassembled WGS sequence"/>
</dbReference>
<reference evidence="3" key="1">
    <citation type="submission" date="2020-05" db="EMBL/GenBank/DDBJ databases">
        <title>Mycena genomes resolve the evolution of fungal bioluminescence.</title>
        <authorList>
            <person name="Tsai I.J."/>
        </authorList>
    </citation>
    <scope>NUCLEOTIDE SEQUENCE</scope>
    <source>
        <strain evidence="3">160909Yilan</strain>
    </source>
</reference>
<keyword evidence="2" id="KW-1133">Transmembrane helix</keyword>
<organism evidence="3 4">
    <name type="scientific">Mycena sanguinolenta</name>
    <dbReference type="NCBI Taxonomy" id="230812"/>
    <lineage>
        <taxon>Eukaryota</taxon>
        <taxon>Fungi</taxon>
        <taxon>Dikarya</taxon>
        <taxon>Basidiomycota</taxon>
        <taxon>Agaricomycotina</taxon>
        <taxon>Agaricomycetes</taxon>
        <taxon>Agaricomycetidae</taxon>
        <taxon>Agaricales</taxon>
        <taxon>Marasmiineae</taxon>
        <taxon>Mycenaceae</taxon>
        <taxon>Mycena</taxon>
    </lineage>
</organism>
<keyword evidence="2" id="KW-0812">Transmembrane</keyword>
<feature type="transmembrane region" description="Helical" evidence="2">
    <location>
        <begin position="224"/>
        <end position="241"/>
    </location>
</feature>
<feature type="transmembrane region" description="Helical" evidence="2">
    <location>
        <begin position="200"/>
        <end position="218"/>
    </location>
</feature>
<evidence type="ECO:0000313" key="3">
    <source>
        <dbReference type="EMBL" id="KAF7374380.1"/>
    </source>
</evidence>
<proteinExistence type="predicted"/>
<dbReference type="EMBL" id="JACAZH010000002">
    <property type="protein sequence ID" value="KAF7374380.1"/>
    <property type="molecule type" value="Genomic_DNA"/>
</dbReference>
<feature type="transmembrane region" description="Helical" evidence="2">
    <location>
        <begin position="84"/>
        <end position="103"/>
    </location>
</feature>
<feature type="transmembrane region" description="Helical" evidence="2">
    <location>
        <begin position="115"/>
        <end position="132"/>
    </location>
</feature>
<keyword evidence="2" id="KW-0472">Membrane</keyword>
<feature type="region of interest" description="Disordered" evidence="1">
    <location>
        <begin position="411"/>
        <end position="474"/>
    </location>
</feature>
<evidence type="ECO:0000313" key="4">
    <source>
        <dbReference type="Proteomes" id="UP000623467"/>
    </source>
</evidence>
<feature type="compositionally biased region" description="Polar residues" evidence="1">
    <location>
        <begin position="411"/>
        <end position="457"/>
    </location>
</feature>
<gene>
    <name evidence="3" type="ORF">MSAN_00322000</name>
</gene>
<comment type="caution">
    <text evidence="3">The sequence shown here is derived from an EMBL/GenBank/DDBJ whole genome shotgun (WGS) entry which is preliminary data.</text>
</comment>
<evidence type="ECO:0000256" key="2">
    <source>
        <dbReference type="SAM" id="Phobius"/>
    </source>
</evidence>
<feature type="compositionally biased region" description="Low complexity" evidence="1">
    <location>
        <begin position="463"/>
        <end position="474"/>
    </location>
</feature>
<keyword evidence="4" id="KW-1185">Reference proteome</keyword>
<evidence type="ECO:0000256" key="1">
    <source>
        <dbReference type="SAM" id="MobiDB-lite"/>
    </source>
</evidence>
<accession>A0A8H7DHD0</accession>
<dbReference type="AlphaFoldDB" id="A0A8H7DHD0"/>
<dbReference type="OrthoDB" id="1937642at2759"/>
<sequence length="474" mass="52072">MKTDAAGAYVLHPQSITLNGCFRHNSDPRICTHKSSTRPGPLMYLMPPYSPSLSLAKIFSRGPLSDATDSFNQLRAQWRSPRDILAILTVIGGDIVQGALAQLCSSNPRHFTPVALSFGWVAYAFSAILAAIGSRRFAPDPDCPCTLIEVETKYPRDVHSWVLSRLVRDYTFPDEEPRGLTVSFYQTVPGKKMSVPDRDLVYWSGVIVIFLQLGIAVIPGALVGNWVIFILTLGGIVLVQLQASLPQWQKELWAGRKVDPKKPEVVCLTRGNGSAFAIVIRNNQPDGIRLSDMAAGREVLDSATVPATMILAMLWLIHLFCTAGLETDSWYSLAIGAIGMMQNAYASGTRRHWGALGIHVQKYREVHNKKVFLALKEAEEVERNVGIALTDIYFPGGLRPDEEAWKQQRISANMAHSATESSHPTKSSPSLQTVTSQQSSHATTPSTSLQTLISQQHSETKLSHPTTPSTYPPS</sequence>
<protein>
    <submittedName>
        <fullName evidence="3">Uncharacterized protein</fullName>
    </submittedName>
</protein>